<name>A0ABT7AB16_9ACTN</name>
<evidence type="ECO:0000313" key="2">
    <source>
        <dbReference type="Proteomes" id="UP001214441"/>
    </source>
</evidence>
<sequence>MCTINHAAFAKPGYLIDTPCQSMAPAGALFTRLLAHHAELGLTGEQVTGLLDVSREYHDKQVALRLEFARVTEQLEVKWGRVDAEFVNLRKDLIAQHAELFATDEALFFEYGERGHALLSDRQIDAAEAIYHREKDAGLTALTPSLNSAVGPAFTFTACQEAAAA</sequence>
<dbReference type="Proteomes" id="UP001214441">
    <property type="component" value="Unassembled WGS sequence"/>
</dbReference>
<dbReference type="RefSeq" id="WP_274046934.1">
    <property type="nucleotide sequence ID" value="NZ_JANCPR020000097.1"/>
</dbReference>
<gene>
    <name evidence="1" type="ORF">NMN56_042570</name>
</gene>
<comment type="caution">
    <text evidence="1">The sequence shown here is derived from an EMBL/GenBank/DDBJ whole genome shotgun (WGS) entry which is preliminary data.</text>
</comment>
<proteinExistence type="predicted"/>
<organism evidence="1 2">
    <name type="scientific">Streptomyces iconiensis</name>
    <dbReference type="NCBI Taxonomy" id="1384038"/>
    <lineage>
        <taxon>Bacteria</taxon>
        <taxon>Bacillati</taxon>
        <taxon>Actinomycetota</taxon>
        <taxon>Actinomycetes</taxon>
        <taxon>Kitasatosporales</taxon>
        <taxon>Streptomycetaceae</taxon>
        <taxon>Streptomyces</taxon>
    </lineage>
</organism>
<keyword evidence="2" id="KW-1185">Reference proteome</keyword>
<reference evidence="1 2" key="1">
    <citation type="submission" date="2023-05" db="EMBL/GenBank/DDBJ databases">
        <title>Streptantibioticus silvisoli sp. nov., acidotolerant actinomycetes 1 from pine litter.</title>
        <authorList>
            <person name="Swiecimska M."/>
            <person name="Golinska P."/>
            <person name="Sangal V."/>
            <person name="Wachnowicz B."/>
            <person name="Goodfellow M."/>
        </authorList>
    </citation>
    <scope>NUCLEOTIDE SEQUENCE [LARGE SCALE GENOMIC DNA]</scope>
    <source>
        <strain evidence="1 2">DSM 42109</strain>
    </source>
</reference>
<accession>A0ABT7AB16</accession>
<protein>
    <submittedName>
        <fullName evidence="1">Uncharacterized protein</fullName>
    </submittedName>
</protein>
<evidence type="ECO:0000313" key="1">
    <source>
        <dbReference type="EMBL" id="MDJ1138532.1"/>
    </source>
</evidence>
<dbReference type="EMBL" id="JANCPR020000097">
    <property type="protein sequence ID" value="MDJ1138532.1"/>
    <property type="molecule type" value="Genomic_DNA"/>
</dbReference>